<organism evidence="1 2">
    <name type="scientific">Aspergillus homomorphus (strain CBS 101889)</name>
    <dbReference type="NCBI Taxonomy" id="1450537"/>
    <lineage>
        <taxon>Eukaryota</taxon>
        <taxon>Fungi</taxon>
        <taxon>Dikarya</taxon>
        <taxon>Ascomycota</taxon>
        <taxon>Pezizomycotina</taxon>
        <taxon>Eurotiomycetes</taxon>
        <taxon>Eurotiomycetidae</taxon>
        <taxon>Eurotiales</taxon>
        <taxon>Aspergillaceae</taxon>
        <taxon>Aspergillus</taxon>
        <taxon>Aspergillus subgen. Circumdati</taxon>
    </lineage>
</organism>
<reference evidence="1 2" key="1">
    <citation type="submission" date="2018-02" db="EMBL/GenBank/DDBJ databases">
        <title>The genomes of Aspergillus section Nigri reveals drivers in fungal speciation.</title>
        <authorList>
            <consortium name="DOE Joint Genome Institute"/>
            <person name="Vesth T.C."/>
            <person name="Nybo J."/>
            <person name="Theobald S."/>
            <person name="Brandl J."/>
            <person name="Frisvad J.C."/>
            <person name="Nielsen K.F."/>
            <person name="Lyhne E.K."/>
            <person name="Kogle M.E."/>
            <person name="Kuo A."/>
            <person name="Riley R."/>
            <person name="Clum A."/>
            <person name="Nolan M."/>
            <person name="Lipzen A."/>
            <person name="Salamov A."/>
            <person name="Henrissat B."/>
            <person name="Wiebenga A."/>
            <person name="De vries R.P."/>
            <person name="Grigoriev I.V."/>
            <person name="Mortensen U.H."/>
            <person name="Andersen M.R."/>
            <person name="Baker S.E."/>
        </authorList>
    </citation>
    <scope>NUCLEOTIDE SEQUENCE [LARGE SCALE GENOMIC DNA]</scope>
    <source>
        <strain evidence="1 2">CBS 101889</strain>
    </source>
</reference>
<dbReference type="EMBL" id="KZ824309">
    <property type="protein sequence ID" value="RAL08841.1"/>
    <property type="molecule type" value="Genomic_DNA"/>
</dbReference>
<evidence type="ECO:0000313" key="2">
    <source>
        <dbReference type="Proteomes" id="UP000248961"/>
    </source>
</evidence>
<dbReference type="VEuPathDB" id="FungiDB:BO97DRAFT_427940"/>
<dbReference type="AlphaFoldDB" id="A0A395HLM9"/>
<dbReference type="Proteomes" id="UP000248961">
    <property type="component" value="Unassembled WGS sequence"/>
</dbReference>
<accession>A0A395HLM9</accession>
<dbReference type="GeneID" id="37201530"/>
<keyword evidence="2" id="KW-1185">Reference proteome</keyword>
<sequence length="155" mass="18459">MAIAKLIPFVQKPIDIDKPPTGSERITIERIPRGHHKLGHYIVRIQAQERDIDRCPWVYYEGHLMSTFEMERKKNPHAKPQHGVIHCGRYCQIYKEAFRSDSQMYGHRFPGLFQLYGANGVVTFHEKSEEMTCFYNMVPFDLRFLLRRRRELHLD</sequence>
<gene>
    <name evidence="1" type="ORF">BO97DRAFT_427940</name>
</gene>
<proteinExistence type="predicted"/>
<name>A0A395HLM9_ASPHC</name>
<protein>
    <submittedName>
        <fullName evidence="1">Uncharacterized protein</fullName>
    </submittedName>
</protein>
<dbReference type="RefSeq" id="XP_025547995.1">
    <property type="nucleotide sequence ID" value="XM_025697241.1"/>
</dbReference>
<evidence type="ECO:0000313" key="1">
    <source>
        <dbReference type="EMBL" id="RAL08841.1"/>
    </source>
</evidence>